<keyword evidence="4" id="KW-1185">Reference proteome</keyword>
<evidence type="ECO:0000256" key="2">
    <source>
        <dbReference type="SAM" id="Phobius"/>
    </source>
</evidence>
<dbReference type="AlphaFoldDB" id="A0A9W6UZU7"/>
<feature type="region of interest" description="Disordered" evidence="1">
    <location>
        <begin position="1"/>
        <end position="49"/>
    </location>
</feature>
<keyword evidence="2" id="KW-1133">Transmembrane helix</keyword>
<sequence length="173" mass="18258">MNNPQHPQQPGNNAWGTPWQGAPGGPQPGQPPQYAQPPGHPASGGGQVTVDIKHHPLAFMYSAFTPVITINGYRQQGRWGVNVLPLPPGNHHLRIHIPYLLPSEIGHADLTVPVQPGQQVALEYRAPMVVFMGGAFGVGPQKWPGAAFTYVLLGVAGVLLVLMLLLAVAAAAA</sequence>
<dbReference type="EMBL" id="BSRZ01000020">
    <property type="protein sequence ID" value="GLW67160.1"/>
    <property type="molecule type" value="Genomic_DNA"/>
</dbReference>
<keyword evidence="2" id="KW-0812">Transmembrane</keyword>
<reference evidence="3" key="1">
    <citation type="submission" date="2023-02" db="EMBL/GenBank/DDBJ databases">
        <title>Actinomadura rubrobrunea NBRC 14622.</title>
        <authorList>
            <person name="Ichikawa N."/>
            <person name="Sato H."/>
            <person name="Tonouchi N."/>
        </authorList>
    </citation>
    <scope>NUCLEOTIDE SEQUENCE</scope>
    <source>
        <strain evidence="3">NBRC 14622</strain>
    </source>
</reference>
<feature type="compositionally biased region" description="Pro residues" evidence="1">
    <location>
        <begin position="25"/>
        <end position="40"/>
    </location>
</feature>
<evidence type="ECO:0000313" key="4">
    <source>
        <dbReference type="Proteomes" id="UP001165124"/>
    </source>
</evidence>
<comment type="caution">
    <text evidence="3">The sequence shown here is derived from an EMBL/GenBank/DDBJ whole genome shotgun (WGS) entry which is preliminary data.</text>
</comment>
<protein>
    <submittedName>
        <fullName evidence="3">Uncharacterized protein</fullName>
    </submittedName>
</protein>
<evidence type="ECO:0000313" key="3">
    <source>
        <dbReference type="EMBL" id="GLW67160.1"/>
    </source>
</evidence>
<accession>A0A9W6UZU7</accession>
<gene>
    <name evidence="3" type="ORF">Arub01_54030</name>
</gene>
<feature type="compositionally biased region" description="Low complexity" evidence="1">
    <location>
        <begin position="1"/>
        <end position="21"/>
    </location>
</feature>
<organism evidence="3 4">
    <name type="scientific">Actinomadura rubrobrunea</name>
    <dbReference type="NCBI Taxonomy" id="115335"/>
    <lineage>
        <taxon>Bacteria</taxon>
        <taxon>Bacillati</taxon>
        <taxon>Actinomycetota</taxon>
        <taxon>Actinomycetes</taxon>
        <taxon>Streptosporangiales</taxon>
        <taxon>Thermomonosporaceae</taxon>
        <taxon>Actinomadura</taxon>
    </lineage>
</organism>
<feature type="transmembrane region" description="Helical" evidence="2">
    <location>
        <begin position="150"/>
        <end position="172"/>
    </location>
</feature>
<proteinExistence type="predicted"/>
<dbReference type="RefSeq" id="WP_146150380.1">
    <property type="nucleotide sequence ID" value="NZ_BSRZ01000020.1"/>
</dbReference>
<keyword evidence="2" id="KW-0472">Membrane</keyword>
<evidence type="ECO:0000256" key="1">
    <source>
        <dbReference type="SAM" id="MobiDB-lite"/>
    </source>
</evidence>
<name>A0A9W6UZU7_9ACTN</name>
<dbReference type="Proteomes" id="UP001165124">
    <property type="component" value="Unassembled WGS sequence"/>
</dbReference>